<dbReference type="CDD" id="cd04301">
    <property type="entry name" value="NAT_SF"/>
    <property type="match status" value="1"/>
</dbReference>
<proteinExistence type="predicted"/>
<dbReference type="GO" id="GO:0034069">
    <property type="term" value="F:aminoglycoside N-acetyltransferase activity"/>
    <property type="evidence" value="ECO:0007669"/>
    <property type="project" value="TreeGrafter"/>
</dbReference>
<dbReference type="Pfam" id="PF17668">
    <property type="entry name" value="Acetyltransf_17"/>
    <property type="match status" value="1"/>
</dbReference>
<dbReference type="EMBL" id="BAFE01000029">
    <property type="protein sequence ID" value="GAB47945.1"/>
    <property type="molecule type" value="Genomic_DNA"/>
</dbReference>
<dbReference type="PROSITE" id="PS51186">
    <property type="entry name" value="GNAT"/>
    <property type="match status" value="1"/>
</dbReference>
<keyword evidence="3" id="KW-1185">Reference proteome</keyword>
<dbReference type="Pfam" id="PF13527">
    <property type="entry name" value="Acetyltransf_9"/>
    <property type="match status" value="1"/>
</dbReference>
<reference evidence="2 3" key="1">
    <citation type="submission" date="2012-02" db="EMBL/GenBank/DDBJ databases">
        <title>Whole genome shotgun sequence of Mobilicoccus pelagius NBRC 104925.</title>
        <authorList>
            <person name="Yoshida Y."/>
            <person name="Hosoyama A."/>
            <person name="Tsuchikane K."/>
            <person name="Katsumata H."/>
            <person name="Yamazaki S."/>
            <person name="Fujita N."/>
        </authorList>
    </citation>
    <scope>NUCLEOTIDE SEQUENCE [LARGE SCALE GENOMIC DNA]</scope>
    <source>
        <strain evidence="2 3">NBRC 104925</strain>
    </source>
</reference>
<dbReference type="InterPro" id="IPR036527">
    <property type="entry name" value="SCP2_sterol-bd_dom_sf"/>
</dbReference>
<accession>H5UQD7</accession>
<evidence type="ECO:0000313" key="3">
    <source>
        <dbReference type="Proteomes" id="UP000004367"/>
    </source>
</evidence>
<dbReference type="InterPro" id="IPR051554">
    <property type="entry name" value="Acetyltransferase_Eis"/>
</dbReference>
<dbReference type="Gene3D" id="3.30.1050.10">
    <property type="entry name" value="SCP2 sterol-binding domain"/>
    <property type="match status" value="1"/>
</dbReference>
<dbReference type="SUPFAM" id="SSF55729">
    <property type="entry name" value="Acyl-CoA N-acyltransferases (Nat)"/>
    <property type="match status" value="1"/>
</dbReference>
<dbReference type="PANTHER" id="PTHR37817:SF1">
    <property type="entry name" value="N-ACETYLTRANSFERASE EIS"/>
    <property type="match status" value="1"/>
</dbReference>
<dbReference type="InterPro" id="IPR041380">
    <property type="entry name" value="Acetyltransf_17"/>
</dbReference>
<feature type="domain" description="N-acetyltransferase" evidence="1">
    <location>
        <begin position="2"/>
        <end position="158"/>
    </location>
</feature>
<dbReference type="InterPro" id="IPR025559">
    <property type="entry name" value="Eis_dom"/>
</dbReference>
<protein>
    <recommendedName>
        <fullName evidence="1">N-acetyltransferase domain-containing protein</fullName>
    </recommendedName>
</protein>
<dbReference type="SUPFAM" id="SSF55718">
    <property type="entry name" value="SCP-like"/>
    <property type="match status" value="1"/>
</dbReference>
<comment type="caution">
    <text evidence="2">The sequence shown here is derived from an EMBL/GenBank/DDBJ whole genome shotgun (WGS) entry which is preliminary data.</text>
</comment>
<dbReference type="GO" id="GO:0030649">
    <property type="term" value="P:aminoglycoside antibiotic catabolic process"/>
    <property type="evidence" value="ECO:0007669"/>
    <property type="project" value="TreeGrafter"/>
</dbReference>
<sequence>MITMRAATSADSRAVHALDTLAFAGDPTRVPPEHALSGLDLERTFLAEHPDLPDGPAGLYSSYDLRVRVPGTPAEGTRLVPVNGLTWVGVHPDVRRRGVLGTMIRHHLREARERGEAIVGLHASEPGIYGRFGYGVASHNVTYTLGRGTEITAPQTVVALADRTTTGLVTDLDDDTVAARLRDVLLDSPALGTVVLPERCWRSVLRDVPEARRGVEPRRALVATRDGRDVGAAILTRKARWEDGRPEGTVAVDLVTAVDAGALLALGRRLVDMDLTAEARFVGRGVDDPLLGWAGGIRLRRVRISDALWLRPVDVGRMLVARGYGAPLDVRLVVADPVLEENRGTWHLHVDASGKATCDRSHEAPDVSLDVAALGETFLGLVGPTALAAQGRIVEHAPGAVATLTSAFATGAAPLGGLSF</sequence>
<dbReference type="Pfam" id="PF13530">
    <property type="entry name" value="SCP2_2"/>
    <property type="match status" value="1"/>
</dbReference>
<name>H5UQD7_9MICO</name>
<evidence type="ECO:0000313" key="2">
    <source>
        <dbReference type="EMBL" id="GAB47945.1"/>
    </source>
</evidence>
<dbReference type="OrthoDB" id="8399956at2"/>
<dbReference type="InterPro" id="IPR000182">
    <property type="entry name" value="GNAT_dom"/>
</dbReference>
<dbReference type="NCBIfam" id="NF002367">
    <property type="entry name" value="PRK01346.1-4"/>
    <property type="match status" value="1"/>
</dbReference>
<dbReference type="Gene3D" id="3.40.630.30">
    <property type="match status" value="2"/>
</dbReference>
<dbReference type="Proteomes" id="UP000004367">
    <property type="component" value="Unassembled WGS sequence"/>
</dbReference>
<dbReference type="InterPro" id="IPR016181">
    <property type="entry name" value="Acyl_CoA_acyltransferase"/>
</dbReference>
<evidence type="ECO:0000259" key="1">
    <source>
        <dbReference type="PROSITE" id="PS51186"/>
    </source>
</evidence>
<dbReference type="AlphaFoldDB" id="H5UQD7"/>
<dbReference type="PANTHER" id="PTHR37817">
    <property type="entry name" value="N-ACETYLTRANSFERASE EIS"/>
    <property type="match status" value="1"/>
</dbReference>
<dbReference type="STRING" id="1089455.MOPEL_031_00470"/>
<gene>
    <name evidence="2" type="ORF">MOPEL_031_00470</name>
</gene>
<organism evidence="2 3">
    <name type="scientific">Mobilicoccus pelagius NBRC 104925</name>
    <dbReference type="NCBI Taxonomy" id="1089455"/>
    <lineage>
        <taxon>Bacteria</taxon>
        <taxon>Bacillati</taxon>
        <taxon>Actinomycetota</taxon>
        <taxon>Actinomycetes</taxon>
        <taxon>Micrococcales</taxon>
        <taxon>Dermatophilaceae</taxon>
        <taxon>Mobilicoccus</taxon>
    </lineage>
</organism>
<dbReference type="eggNOG" id="COG4552">
    <property type="taxonomic scope" value="Bacteria"/>
</dbReference>